<evidence type="ECO:0000256" key="3">
    <source>
        <dbReference type="ARBA" id="ARBA00012076"/>
    </source>
</evidence>
<comment type="function">
    <text evidence="1">Could possibly oxidize fatty acids using specific components.</text>
</comment>
<accession>A0A2P8GDJ9</accession>
<dbReference type="FunFam" id="3.90.226.10:FF:000019">
    <property type="entry name" value="Enoyl-CoA hydratase, mitochondrial"/>
    <property type="match status" value="1"/>
</dbReference>
<dbReference type="Gene3D" id="1.10.12.10">
    <property type="entry name" value="Lyase 2-enoyl-coa Hydratase, Chain A, domain 2"/>
    <property type="match status" value="1"/>
</dbReference>
<dbReference type="PANTHER" id="PTHR11941">
    <property type="entry name" value="ENOYL-COA HYDRATASE-RELATED"/>
    <property type="match status" value="1"/>
</dbReference>
<evidence type="ECO:0000256" key="8">
    <source>
        <dbReference type="ARBA" id="ARBA00023717"/>
    </source>
</evidence>
<organism evidence="10 11">
    <name type="scientific">Chitinophaga ginsengisoli</name>
    <dbReference type="NCBI Taxonomy" id="363837"/>
    <lineage>
        <taxon>Bacteria</taxon>
        <taxon>Pseudomonadati</taxon>
        <taxon>Bacteroidota</taxon>
        <taxon>Chitinophagia</taxon>
        <taxon>Chitinophagales</taxon>
        <taxon>Chitinophagaceae</taxon>
        <taxon>Chitinophaga</taxon>
    </lineage>
</organism>
<proteinExistence type="inferred from homology"/>
<dbReference type="FunFam" id="1.10.12.10:FF:000001">
    <property type="entry name" value="Probable enoyl-CoA hydratase, mitochondrial"/>
    <property type="match status" value="1"/>
</dbReference>
<evidence type="ECO:0000256" key="1">
    <source>
        <dbReference type="ARBA" id="ARBA00002994"/>
    </source>
</evidence>
<dbReference type="GO" id="GO:0004300">
    <property type="term" value="F:enoyl-CoA hydratase activity"/>
    <property type="evidence" value="ECO:0007669"/>
    <property type="project" value="UniProtKB-EC"/>
</dbReference>
<dbReference type="EMBL" id="PYGK01000004">
    <property type="protein sequence ID" value="PSL32054.1"/>
    <property type="molecule type" value="Genomic_DNA"/>
</dbReference>
<dbReference type="EC" id="4.2.1.17" evidence="3"/>
<protein>
    <recommendedName>
        <fullName evidence="3">enoyl-CoA hydratase</fullName>
        <ecNumber evidence="3">4.2.1.17</ecNumber>
    </recommendedName>
</protein>
<keyword evidence="11" id="KW-1185">Reference proteome</keyword>
<dbReference type="InterPro" id="IPR001753">
    <property type="entry name" value="Enoyl-CoA_hydra/iso"/>
</dbReference>
<dbReference type="PROSITE" id="PS00166">
    <property type="entry name" value="ENOYL_COA_HYDRATASE"/>
    <property type="match status" value="1"/>
</dbReference>
<dbReference type="CDD" id="cd06558">
    <property type="entry name" value="crotonase-like"/>
    <property type="match status" value="1"/>
</dbReference>
<gene>
    <name evidence="10" type="ORF">CLV42_104357</name>
</gene>
<evidence type="ECO:0000313" key="10">
    <source>
        <dbReference type="EMBL" id="PSL32054.1"/>
    </source>
</evidence>
<comment type="caution">
    <text evidence="10">The sequence shown here is derived from an EMBL/GenBank/DDBJ whole genome shotgun (WGS) entry which is preliminary data.</text>
</comment>
<dbReference type="PANTHER" id="PTHR11941:SF54">
    <property type="entry name" value="ENOYL-COA HYDRATASE, MITOCHONDRIAL"/>
    <property type="match status" value="1"/>
</dbReference>
<dbReference type="Gene3D" id="3.90.226.10">
    <property type="entry name" value="2-enoyl-CoA Hydratase, Chain A, domain 1"/>
    <property type="match status" value="1"/>
</dbReference>
<name>A0A2P8GDJ9_9BACT</name>
<keyword evidence="5" id="KW-0443">Lipid metabolism</keyword>
<evidence type="ECO:0000256" key="4">
    <source>
        <dbReference type="ARBA" id="ARBA00022832"/>
    </source>
</evidence>
<comment type="catalytic activity">
    <reaction evidence="7">
        <text>a (3S)-3-hydroxyacyl-CoA = a (2E)-enoyl-CoA + H2O</text>
        <dbReference type="Rhea" id="RHEA:16105"/>
        <dbReference type="ChEBI" id="CHEBI:15377"/>
        <dbReference type="ChEBI" id="CHEBI:57318"/>
        <dbReference type="ChEBI" id="CHEBI:58856"/>
        <dbReference type="EC" id="4.2.1.17"/>
    </reaction>
</comment>
<reference evidence="10 11" key="1">
    <citation type="submission" date="2018-03" db="EMBL/GenBank/DDBJ databases">
        <title>Genomic Encyclopedia of Archaeal and Bacterial Type Strains, Phase II (KMG-II): from individual species to whole genera.</title>
        <authorList>
            <person name="Goeker M."/>
        </authorList>
    </citation>
    <scope>NUCLEOTIDE SEQUENCE [LARGE SCALE GENOMIC DNA]</scope>
    <source>
        <strain evidence="10 11">DSM 18107</strain>
    </source>
</reference>
<dbReference type="GO" id="GO:0006635">
    <property type="term" value="P:fatty acid beta-oxidation"/>
    <property type="evidence" value="ECO:0007669"/>
    <property type="project" value="TreeGrafter"/>
</dbReference>
<dbReference type="Proteomes" id="UP000240978">
    <property type="component" value="Unassembled WGS sequence"/>
</dbReference>
<dbReference type="InterPro" id="IPR018376">
    <property type="entry name" value="Enoyl-CoA_hyd/isom_CS"/>
</dbReference>
<keyword evidence="6" id="KW-0456">Lyase</keyword>
<dbReference type="OrthoDB" id="9775794at2"/>
<dbReference type="Pfam" id="PF00378">
    <property type="entry name" value="ECH_1"/>
    <property type="match status" value="1"/>
</dbReference>
<evidence type="ECO:0000256" key="5">
    <source>
        <dbReference type="ARBA" id="ARBA00023098"/>
    </source>
</evidence>
<keyword evidence="4" id="KW-0276">Fatty acid metabolism</keyword>
<sequence length="259" mass="28306">MQPEFIIIHQEVAPYVAHIQLNRPKELNALNLELMAELRDALKALDADDNVRVVIISGNEKAFAAGADIKQMAGKTAMDMYNTDQFSTWDTIKKTKKPLIAAVSGFALGGGCELVMLCDMIVASETARFGQPEIKIGVMPGAGGTQRLTRAVGKALAMEMVLTGRFISAEEALRAGLINRVVPVELFLKEAIQLASEVAALSPLAVKMAKESVLKSFDSSLEEGLHFERKNFYLLFASEDQKEGMQAFVDKRTPVFKGQ</sequence>
<dbReference type="SUPFAM" id="SSF52096">
    <property type="entry name" value="ClpP/crotonase"/>
    <property type="match status" value="1"/>
</dbReference>
<evidence type="ECO:0000313" key="11">
    <source>
        <dbReference type="Proteomes" id="UP000240978"/>
    </source>
</evidence>
<comment type="catalytic activity">
    <reaction evidence="8">
        <text>a 4-saturated-(3S)-3-hydroxyacyl-CoA = a (3E)-enoyl-CoA + H2O</text>
        <dbReference type="Rhea" id="RHEA:20724"/>
        <dbReference type="ChEBI" id="CHEBI:15377"/>
        <dbReference type="ChEBI" id="CHEBI:58521"/>
        <dbReference type="ChEBI" id="CHEBI:137480"/>
        <dbReference type="EC" id="4.2.1.17"/>
    </reaction>
</comment>
<dbReference type="InterPro" id="IPR029045">
    <property type="entry name" value="ClpP/crotonase-like_dom_sf"/>
</dbReference>
<dbReference type="InterPro" id="IPR014748">
    <property type="entry name" value="Enoyl-CoA_hydra_C"/>
</dbReference>
<evidence type="ECO:0000256" key="2">
    <source>
        <dbReference type="ARBA" id="ARBA00005254"/>
    </source>
</evidence>
<dbReference type="RefSeq" id="WP_106602270.1">
    <property type="nucleotide sequence ID" value="NZ_PYGK01000004.1"/>
</dbReference>
<comment type="similarity">
    <text evidence="2 9">Belongs to the enoyl-CoA hydratase/isomerase family.</text>
</comment>
<evidence type="ECO:0000256" key="7">
    <source>
        <dbReference type="ARBA" id="ARBA00023709"/>
    </source>
</evidence>
<evidence type="ECO:0000256" key="9">
    <source>
        <dbReference type="RuleBase" id="RU003707"/>
    </source>
</evidence>
<dbReference type="AlphaFoldDB" id="A0A2P8GDJ9"/>
<evidence type="ECO:0000256" key="6">
    <source>
        <dbReference type="ARBA" id="ARBA00023239"/>
    </source>
</evidence>